<feature type="chain" id="PRO_5045616955" evidence="1">
    <location>
        <begin position="20"/>
        <end position="117"/>
    </location>
</feature>
<sequence length="117" mass="13333">MRPCLLAVCLACLPITALAQTRHSVKVINDTRSRIESFALAPAGSDHWAEVDFKGQDFDYELAEVINFSDDRCLYDFRTVLSDGRRILAHDFDACRFHAYRPGVRFYRGHPGEVMLP</sequence>
<gene>
    <name evidence="2" type="ORF">ISP18_06185</name>
</gene>
<organism evidence="2 3">
    <name type="scientific">Dyella humi</name>
    <dbReference type="NCBI Taxonomy" id="1770547"/>
    <lineage>
        <taxon>Bacteria</taxon>
        <taxon>Pseudomonadati</taxon>
        <taxon>Pseudomonadota</taxon>
        <taxon>Gammaproteobacteria</taxon>
        <taxon>Lysobacterales</taxon>
        <taxon>Rhodanobacteraceae</taxon>
        <taxon>Dyella</taxon>
    </lineage>
</organism>
<protein>
    <submittedName>
        <fullName evidence="2">Uncharacterized protein</fullName>
    </submittedName>
</protein>
<dbReference type="RefSeq" id="WP_380008160.1">
    <property type="nucleotide sequence ID" value="NZ_JADIKI010000022.1"/>
</dbReference>
<reference evidence="2 3" key="1">
    <citation type="submission" date="2020-10" db="EMBL/GenBank/DDBJ databases">
        <title>Phylogeny of dyella-like bacteria.</title>
        <authorList>
            <person name="Fu J."/>
        </authorList>
    </citation>
    <scope>NUCLEOTIDE SEQUENCE [LARGE SCALE GENOMIC DNA]</scope>
    <source>
        <strain evidence="2 3">DHG40</strain>
    </source>
</reference>
<dbReference type="Proteomes" id="UP001620409">
    <property type="component" value="Unassembled WGS sequence"/>
</dbReference>
<comment type="caution">
    <text evidence="2">The sequence shown here is derived from an EMBL/GenBank/DDBJ whole genome shotgun (WGS) entry which is preliminary data.</text>
</comment>
<evidence type="ECO:0000313" key="3">
    <source>
        <dbReference type="Proteomes" id="UP001620409"/>
    </source>
</evidence>
<name>A0ABW8IH92_9GAMM</name>
<accession>A0ABW8IH92</accession>
<dbReference type="EMBL" id="JADIKI010000022">
    <property type="protein sequence ID" value="MFK2854170.1"/>
    <property type="molecule type" value="Genomic_DNA"/>
</dbReference>
<keyword evidence="3" id="KW-1185">Reference proteome</keyword>
<proteinExistence type="predicted"/>
<evidence type="ECO:0000313" key="2">
    <source>
        <dbReference type="EMBL" id="MFK2854170.1"/>
    </source>
</evidence>
<feature type="signal peptide" evidence="1">
    <location>
        <begin position="1"/>
        <end position="19"/>
    </location>
</feature>
<keyword evidence="1" id="KW-0732">Signal</keyword>
<evidence type="ECO:0000256" key="1">
    <source>
        <dbReference type="SAM" id="SignalP"/>
    </source>
</evidence>